<dbReference type="InterPro" id="IPR009637">
    <property type="entry name" value="GPR107/GPR108-like"/>
</dbReference>
<reference evidence="9" key="1">
    <citation type="journal article" date="2011" name="Genome Biol.">
        <title>Comparative genomics of the social amoebae Dictyostelium discoideum and Dictyostelium purpureum.</title>
        <authorList>
            <consortium name="US DOE Joint Genome Institute (JGI-PGF)"/>
            <person name="Sucgang R."/>
            <person name="Kuo A."/>
            <person name="Tian X."/>
            <person name="Salerno W."/>
            <person name="Parikh A."/>
            <person name="Feasley C.L."/>
            <person name="Dalin E."/>
            <person name="Tu H."/>
            <person name="Huang E."/>
            <person name="Barry K."/>
            <person name="Lindquist E."/>
            <person name="Shapiro H."/>
            <person name="Bruce D."/>
            <person name="Schmutz J."/>
            <person name="Salamov A."/>
            <person name="Fey P."/>
            <person name="Gaudet P."/>
            <person name="Anjard C."/>
            <person name="Babu M.M."/>
            <person name="Basu S."/>
            <person name="Bushmanova Y."/>
            <person name="van der Wel H."/>
            <person name="Katoh-Kurasawa M."/>
            <person name="Dinh C."/>
            <person name="Coutinho P.M."/>
            <person name="Saito T."/>
            <person name="Elias M."/>
            <person name="Schaap P."/>
            <person name="Kay R.R."/>
            <person name="Henrissat B."/>
            <person name="Eichinger L."/>
            <person name="Rivero F."/>
            <person name="Putnam N.H."/>
            <person name="West C.M."/>
            <person name="Loomis W.F."/>
            <person name="Chisholm R.L."/>
            <person name="Shaulsky G."/>
            <person name="Strassmann J.E."/>
            <person name="Queller D.C."/>
            <person name="Kuspa A."/>
            <person name="Grigoriev I.V."/>
        </authorList>
    </citation>
    <scope>NUCLEOTIDE SEQUENCE [LARGE SCALE GENOMIC DNA]</scope>
    <source>
        <strain evidence="9">QSDP1</strain>
    </source>
</reference>
<dbReference type="eggNOG" id="KOG2568">
    <property type="taxonomic scope" value="Eukaryota"/>
</dbReference>
<feature type="domain" description="GOST seven transmembrane" evidence="7">
    <location>
        <begin position="169"/>
        <end position="265"/>
    </location>
</feature>
<feature type="transmembrane region" description="Helical" evidence="6">
    <location>
        <begin position="203"/>
        <end position="223"/>
    </location>
</feature>
<feature type="transmembrane region" description="Helical" evidence="6">
    <location>
        <begin position="169"/>
        <end position="191"/>
    </location>
</feature>
<dbReference type="RefSeq" id="XP_003285373.1">
    <property type="nucleotide sequence ID" value="XM_003285325.1"/>
</dbReference>
<evidence type="ECO:0000259" key="7">
    <source>
        <dbReference type="Pfam" id="PF06814"/>
    </source>
</evidence>
<evidence type="ECO:0000256" key="1">
    <source>
        <dbReference type="ARBA" id="ARBA00004141"/>
    </source>
</evidence>
<evidence type="ECO:0000256" key="6">
    <source>
        <dbReference type="SAM" id="Phobius"/>
    </source>
</evidence>
<accession>F0ZD92</accession>
<dbReference type="EMBL" id="GL870984">
    <property type="protein sequence ID" value="EGC38066.1"/>
    <property type="molecule type" value="Genomic_DNA"/>
</dbReference>
<dbReference type="InterPro" id="IPR053937">
    <property type="entry name" value="GOST_TM"/>
</dbReference>
<keyword evidence="2 6" id="KW-0812">Transmembrane</keyword>
<proteinExistence type="predicted"/>
<dbReference type="InParanoid" id="F0ZD92"/>
<evidence type="ECO:0000256" key="5">
    <source>
        <dbReference type="ARBA" id="ARBA00023136"/>
    </source>
</evidence>
<dbReference type="FunCoup" id="F0ZD92">
    <property type="interactions" value="689"/>
</dbReference>
<evidence type="ECO:0000256" key="3">
    <source>
        <dbReference type="ARBA" id="ARBA00022729"/>
    </source>
</evidence>
<dbReference type="PANTHER" id="PTHR21229:SF1">
    <property type="entry name" value="GH17801P"/>
    <property type="match status" value="1"/>
</dbReference>
<evidence type="ECO:0000313" key="9">
    <source>
        <dbReference type="Proteomes" id="UP000001064"/>
    </source>
</evidence>
<organism evidence="8 9">
    <name type="scientific">Dictyostelium purpureum</name>
    <name type="common">Slime mold</name>
    <dbReference type="NCBI Taxonomy" id="5786"/>
    <lineage>
        <taxon>Eukaryota</taxon>
        <taxon>Amoebozoa</taxon>
        <taxon>Evosea</taxon>
        <taxon>Eumycetozoa</taxon>
        <taxon>Dictyostelia</taxon>
        <taxon>Dictyosteliales</taxon>
        <taxon>Dictyosteliaceae</taxon>
        <taxon>Dictyostelium</taxon>
    </lineage>
</organism>
<dbReference type="Pfam" id="PF06814">
    <property type="entry name" value="GOST_TM"/>
    <property type="match status" value="1"/>
</dbReference>
<name>F0ZD92_DICPU</name>
<evidence type="ECO:0000313" key="8">
    <source>
        <dbReference type="EMBL" id="EGC38066.1"/>
    </source>
</evidence>
<dbReference type="KEGG" id="dpp:DICPUDRAFT_29253"/>
<dbReference type="OrthoDB" id="19932at2759"/>
<dbReference type="Proteomes" id="UP000001064">
    <property type="component" value="Unassembled WGS sequence"/>
</dbReference>
<dbReference type="VEuPathDB" id="AmoebaDB:DICPUDRAFT_29253"/>
<dbReference type="GeneID" id="10502849"/>
<evidence type="ECO:0000256" key="4">
    <source>
        <dbReference type="ARBA" id="ARBA00022989"/>
    </source>
</evidence>
<comment type="subcellular location">
    <subcellularLocation>
        <location evidence="1">Membrane</location>
        <topology evidence="1">Multi-pass membrane protein</topology>
    </subcellularLocation>
</comment>
<gene>
    <name evidence="8" type="ORF">DICPUDRAFT_29253</name>
</gene>
<feature type="non-terminal residue" evidence="8">
    <location>
        <position position="1"/>
    </location>
</feature>
<keyword evidence="9" id="KW-1185">Reference proteome</keyword>
<feature type="transmembrane region" description="Helical" evidence="6">
    <location>
        <begin position="249"/>
        <end position="265"/>
    </location>
</feature>
<sequence length="266" mass="29328">SFLYSPKSKVPHTSPGNGNSYISLNNSIITVNEITDNSYPFVNILFYSNQAQSFIGSTTKPGSDCCPMGATNCQYGSIIIQGSTYTTIANEKDYKITLNKADGVDAFGYTFIPNKAGTYKLPDLISNIETTGVYAAFIMNCSTASDYTIEGDIIFMNPYGYLSGEKFPFLYYNLVISGLYVGLFIMWAVLFFKFKETALKIQFWVSFVILLGFIESLSNYIIYSSINKSGNFSTSDAVFMTLFSTLKNGFARALVVLVALGYGIIV</sequence>
<protein>
    <recommendedName>
        <fullName evidence="7">GOST seven transmembrane domain-containing protein</fullName>
    </recommendedName>
</protein>
<dbReference type="AlphaFoldDB" id="F0ZD92"/>
<dbReference type="PANTHER" id="PTHR21229">
    <property type="entry name" value="LUNG SEVEN TRANSMEMBRANE RECEPTOR"/>
    <property type="match status" value="1"/>
</dbReference>
<keyword evidence="5 6" id="KW-0472">Membrane</keyword>
<dbReference type="GO" id="GO:0016020">
    <property type="term" value="C:membrane"/>
    <property type="evidence" value="ECO:0007669"/>
    <property type="project" value="UniProtKB-SubCell"/>
</dbReference>
<keyword evidence="4 6" id="KW-1133">Transmembrane helix</keyword>
<keyword evidence="3" id="KW-0732">Signal</keyword>
<evidence type="ECO:0000256" key="2">
    <source>
        <dbReference type="ARBA" id="ARBA00022692"/>
    </source>
</evidence>